<accession>A0A6P1D3D2</accession>
<evidence type="ECO:0000256" key="1">
    <source>
        <dbReference type="ARBA" id="ARBA00023015"/>
    </source>
</evidence>
<sequence>MADEAPHTTQLRGARLRTAVLDATLARIEAVGIDEVRVADIAAAAGVHETSIYRRWKTLPRLLLDALLSRMEAQIPIPDTGSVQADLVEFMSVLIRFARTPSGAGLIRSTVFTDTDTEADTARREFWSVRLSASQEIVRRGIERGEVDRSVDPRLTLLTLGGLVHMYTTQLDGDFPDDLAERAVDLLMSGLAPR</sequence>
<dbReference type="EMBL" id="JAAGUZ010000011">
    <property type="protein sequence ID" value="NEW43961.1"/>
    <property type="molecule type" value="Genomic_DNA"/>
</dbReference>
<dbReference type="Pfam" id="PF16859">
    <property type="entry name" value="TetR_C_11"/>
    <property type="match status" value="1"/>
</dbReference>
<dbReference type="PROSITE" id="PS50977">
    <property type="entry name" value="HTH_TETR_2"/>
    <property type="match status" value="1"/>
</dbReference>
<dbReference type="Pfam" id="PF00440">
    <property type="entry name" value="TetR_N"/>
    <property type="match status" value="1"/>
</dbReference>
<dbReference type="AlphaFoldDB" id="A0A6P1D3D2"/>
<dbReference type="InterPro" id="IPR001647">
    <property type="entry name" value="HTH_TetR"/>
</dbReference>
<proteinExistence type="predicted"/>
<dbReference type="InterPro" id="IPR011075">
    <property type="entry name" value="TetR_C"/>
</dbReference>
<dbReference type="Gene3D" id="1.10.357.10">
    <property type="entry name" value="Tetracycline Repressor, domain 2"/>
    <property type="match status" value="1"/>
</dbReference>
<feature type="DNA-binding region" description="H-T-H motif" evidence="4">
    <location>
        <begin position="37"/>
        <end position="56"/>
    </location>
</feature>
<evidence type="ECO:0000313" key="6">
    <source>
        <dbReference type="EMBL" id="NEW43961.1"/>
    </source>
</evidence>
<dbReference type="Gene3D" id="1.10.10.60">
    <property type="entry name" value="Homeodomain-like"/>
    <property type="match status" value="1"/>
</dbReference>
<dbReference type="RefSeq" id="WP_163828498.1">
    <property type="nucleotide sequence ID" value="NZ_JAAGUZ010000011.1"/>
</dbReference>
<dbReference type="Proteomes" id="UP000468928">
    <property type="component" value="Unassembled WGS sequence"/>
</dbReference>
<evidence type="ECO:0000256" key="2">
    <source>
        <dbReference type="ARBA" id="ARBA00023125"/>
    </source>
</evidence>
<dbReference type="PANTHER" id="PTHR30055:SF148">
    <property type="entry name" value="TETR-FAMILY TRANSCRIPTIONAL REGULATOR"/>
    <property type="match status" value="1"/>
</dbReference>
<protein>
    <submittedName>
        <fullName evidence="6">TetR/AcrR family transcriptional regulator</fullName>
    </submittedName>
</protein>
<organism evidence="6 7">
    <name type="scientific">Nocardia cyriacigeorgica</name>
    <dbReference type="NCBI Taxonomy" id="135487"/>
    <lineage>
        <taxon>Bacteria</taxon>
        <taxon>Bacillati</taxon>
        <taxon>Actinomycetota</taxon>
        <taxon>Actinomycetes</taxon>
        <taxon>Mycobacteriales</taxon>
        <taxon>Nocardiaceae</taxon>
        <taxon>Nocardia</taxon>
    </lineage>
</organism>
<dbReference type="GO" id="GO:0003700">
    <property type="term" value="F:DNA-binding transcription factor activity"/>
    <property type="evidence" value="ECO:0007669"/>
    <property type="project" value="TreeGrafter"/>
</dbReference>
<evidence type="ECO:0000256" key="3">
    <source>
        <dbReference type="ARBA" id="ARBA00023163"/>
    </source>
</evidence>
<keyword evidence="2 4" id="KW-0238">DNA-binding</keyword>
<comment type="caution">
    <text evidence="6">The sequence shown here is derived from an EMBL/GenBank/DDBJ whole genome shotgun (WGS) entry which is preliminary data.</text>
</comment>
<dbReference type="InterPro" id="IPR036271">
    <property type="entry name" value="Tet_transcr_reg_TetR-rel_C_sf"/>
</dbReference>
<feature type="domain" description="HTH tetR-type" evidence="5">
    <location>
        <begin position="14"/>
        <end position="74"/>
    </location>
</feature>
<gene>
    <name evidence="6" type="ORF">GV789_05730</name>
</gene>
<dbReference type="PANTHER" id="PTHR30055">
    <property type="entry name" value="HTH-TYPE TRANSCRIPTIONAL REGULATOR RUTR"/>
    <property type="match status" value="1"/>
</dbReference>
<evidence type="ECO:0000259" key="5">
    <source>
        <dbReference type="PROSITE" id="PS50977"/>
    </source>
</evidence>
<dbReference type="InterPro" id="IPR050109">
    <property type="entry name" value="HTH-type_TetR-like_transc_reg"/>
</dbReference>
<evidence type="ECO:0000313" key="7">
    <source>
        <dbReference type="Proteomes" id="UP000468928"/>
    </source>
</evidence>
<dbReference type="InterPro" id="IPR009057">
    <property type="entry name" value="Homeodomain-like_sf"/>
</dbReference>
<evidence type="ECO:0000256" key="4">
    <source>
        <dbReference type="PROSITE-ProRule" id="PRU00335"/>
    </source>
</evidence>
<dbReference type="SUPFAM" id="SSF46689">
    <property type="entry name" value="Homeodomain-like"/>
    <property type="match status" value="1"/>
</dbReference>
<dbReference type="GO" id="GO:0000976">
    <property type="term" value="F:transcription cis-regulatory region binding"/>
    <property type="evidence" value="ECO:0007669"/>
    <property type="project" value="TreeGrafter"/>
</dbReference>
<name>A0A6P1D3D2_9NOCA</name>
<keyword evidence="1" id="KW-0805">Transcription regulation</keyword>
<dbReference type="SUPFAM" id="SSF48498">
    <property type="entry name" value="Tetracyclin repressor-like, C-terminal domain"/>
    <property type="match status" value="1"/>
</dbReference>
<reference evidence="6 7" key="1">
    <citation type="submission" date="2020-01" db="EMBL/GenBank/DDBJ databases">
        <title>Genetics and antimicrobial susceptibilities of Nocardia species isolated from the soil; a comparison with species isolated from humans.</title>
        <authorList>
            <person name="Carrasco G."/>
            <person name="Monzon S."/>
            <person name="Sansegundo M."/>
            <person name="Garcia E."/>
            <person name="Garrido N."/>
            <person name="Medina M.J."/>
            <person name="Villalon P."/>
            <person name="Ramirez-Arocha A.C."/>
            <person name="Jimenez P."/>
            <person name="Cuesta I."/>
            <person name="Valdezate S."/>
        </authorList>
    </citation>
    <scope>NUCLEOTIDE SEQUENCE [LARGE SCALE GENOMIC DNA]</scope>
    <source>
        <strain evidence="6 7">CNM20110639</strain>
    </source>
</reference>
<keyword evidence="3" id="KW-0804">Transcription</keyword>